<keyword evidence="3" id="KW-1185">Reference proteome</keyword>
<feature type="region of interest" description="Disordered" evidence="1">
    <location>
        <begin position="1"/>
        <end position="69"/>
    </location>
</feature>
<evidence type="ECO:0000313" key="3">
    <source>
        <dbReference type="Proteomes" id="UP000572754"/>
    </source>
</evidence>
<protein>
    <submittedName>
        <fullName evidence="2">Uncharacterized protein</fullName>
    </submittedName>
</protein>
<evidence type="ECO:0000256" key="1">
    <source>
        <dbReference type="SAM" id="MobiDB-lite"/>
    </source>
</evidence>
<name>A0A8H5SW51_FUSCI</name>
<feature type="compositionally biased region" description="Low complexity" evidence="1">
    <location>
        <begin position="53"/>
        <end position="69"/>
    </location>
</feature>
<dbReference type="EMBL" id="JAAQPE010000619">
    <property type="protein sequence ID" value="KAF5657892.1"/>
    <property type="molecule type" value="Genomic_DNA"/>
</dbReference>
<comment type="caution">
    <text evidence="2">The sequence shown here is derived from an EMBL/GenBank/DDBJ whole genome shotgun (WGS) entry which is preliminary data.</text>
</comment>
<reference evidence="2 3" key="2">
    <citation type="submission" date="2020-05" db="EMBL/GenBank/DDBJ databases">
        <title>Identification and distribution of gene clusters putatively required for synthesis of sphingolipid metabolism inhibitors in phylogenetically diverse species of the filamentous fungus Fusarium.</title>
        <authorList>
            <person name="Kim H.-S."/>
            <person name="Busman M."/>
            <person name="Brown D.W."/>
            <person name="Divon H."/>
            <person name="Uhlig S."/>
            <person name="Proctor R.H."/>
        </authorList>
    </citation>
    <scope>NUCLEOTIDE SEQUENCE [LARGE SCALE GENOMIC DNA]</scope>
    <source>
        <strain evidence="2 3">NRRL 25331</strain>
    </source>
</reference>
<evidence type="ECO:0000313" key="2">
    <source>
        <dbReference type="EMBL" id="KAF5657892.1"/>
    </source>
</evidence>
<feature type="non-terminal residue" evidence="2">
    <location>
        <position position="69"/>
    </location>
</feature>
<dbReference type="Proteomes" id="UP000572754">
    <property type="component" value="Unassembled WGS sequence"/>
</dbReference>
<dbReference type="AlphaFoldDB" id="A0A8H5SW51"/>
<feature type="compositionally biased region" description="Polar residues" evidence="1">
    <location>
        <begin position="1"/>
        <end position="10"/>
    </location>
</feature>
<proteinExistence type="predicted"/>
<reference evidence="3" key="1">
    <citation type="journal article" date="2020" name="BMC Genomics">
        <title>Correction to: Identification and distribution of gene clusters required for synthesis of sphingolipid metabolism inhibitors in diverse species of the filamentous fungus Fusarium.</title>
        <authorList>
            <person name="Kim H.S."/>
            <person name="Lohmar J.M."/>
            <person name="Busman M."/>
            <person name="Brown D.W."/>
            <person name="Naumann T.A."/>
            <person name="Divon H.H."/>
            <person name="Lysoe E."/>
            <person name="Uhlig S."/>
            <person name="Proctor R.H."/>
        </authorList>
    </citation>
    <scope>NUCLEOTIDE SEQUENCE [LARGE SCALE GENOMIC DNA]</scope>
    <source>
        <strain evidence="3">NRRL 25331</strain>
    </source>
</reference>
<sequence length="69" mass="6908">MSAPADSTMSGGKAAPVETSRLEQPNDAVAMENIAQSSEQAPADHAPESADKTVVTEPAPSTAAPATSE</sequence>
<organism evidence="2 3">
    <name type="scientific">Fusarium circinatum</name>
    <name type="common">Pitch canker fungus</name>
    <name type="synonym">Gibberella circinata</name>
    <dbReference type="NCBI Taxonomy" id="48490"/>
    <lineage>
        <taxon>Eukaryota</taxon>
        <taxon>Fungi</taxon>
        <taxon>Dikarya</taxon>
        <taxon>Ascomycota</taxon>
        <taxon>Pezizomycotina</taxon>
        <taxon>Sordariomycetes</taxon>
        <taxon>Hypocreomycetidae</taxon>
        <taxon>Hypocreales</taxon>
        <taxon>Nectriaceae</taxon>
        <taxon>Fusarium</taxon>
        <taxon>Fusarium fujikuroi species complex</taxon>
    </lineage>
</organism>
<gene>
    <name evidence="2" type="ORF">FCIRC_13088</name>
</gene>
<accession>A0A8H5SW51</accession>